<keyword evidence="4 7" id="KW-0812">Transmembrane</keyword>
<protein>
    <submittedName>
        <fullName evidence="8">Na+/H+ antiporter subunit E</fullName>
    </submittedName>
</protein>
<evidence type="ECO:0000256" key="1">
    <source>
        <dbReference type="ARBA" id="ARBA00004651"/>
    </source>
</evidence>
<feature type="transmembrane region" description="Helical" evidence="7">
    <location>
        <begin position="15"/>
        <end position="37"/>
    </location>
</feature>
<evidence type="ECO:0000256" key="2">
    <source>
        <dbReference type="ARBA" id="ARBA00006228"/>
    </source>
</evidence>
<dbReference type="GO" id="GO:0005886">
    <property type="term" value="C:plasma membrane"/>
    <property type="evidence" value="ECO:0007669"/>
    <property type="project" value="UniProtKB-SubCell"/>
</dbReference>
<gene>
    <name evidence="8" type="ORF">H8E19_08650</name>
</gene>
<dbReference type="PIRSF" id="PIRSF019239">
    <property type="entry name" value="MrpE"/>
    <property type="match status" value="1"/>
</dbReference>
<evidence type="ECO:0000256" key="7">
    <source>
        <dbReference type="SAM" id="Phobius"/>
    </source>
</evidence>
<dbReference type="PANTHER" id="PTHR34584">
    <property type="entry name" value="NA(+)/H(+) ANTIPORTER SUBUNIT E1"/>
    <property type="match status" value="1"/>
</dbReference>
<keyword evidence="6 7" id="KW-0472">Membrane</keyword>
<dbReference type="AlphaFoldDB" id="A0A8J6MZW5"/>
<proteinExistence type="inferred from homology"/>
<comment type="caution">
    <text evidence="8">The sequence shown here is derived from an EMBL/GenBank/DDBJ whole genome shotgun (WGS) entry which is preliminary data.</text>
</comment>
<comment type="subcellular location">
    <subcellularLocation>
        <location evidence="1">Cell membrane</location>
        <topology evidence="1">Multi-pass membrane protein</topology>
    </subcellularLocation>
</comment>
<keyword evidence="5 7" id="KW-1133">Transmembrane helix</keyword>
<evidence type="ECO:0000256" key="5">
    <source>
        <dbReference type="ARBA" id="ARBA00022989"/>
    </source>
</evidence>
<dbReference type="EMBL" id="JACNJD010000211">
    <property type="protein sequence ID" value="MBC8177460.1"/>
    <property type="molecule type" value="Genomic_DNA"/>
</dbReference>
<evidence type="ECO:0000256" key="6">
    <source>
        <dbReference type="ARBA" id="ARBA00023136"/>
    </source>
</evidence>
<evidence type="ECO:0000256" key="3">
    <source>
        <dbReference type="ARBA" id="ARBA00022475"/>
    </source>
</evidence>
<evidence type="ECO:0000256" key="4">
    <source>
        <dbReference type="ARBA" id="ARBA00022692"/>
    </source>
</evidence>
<dbReference type="InterPro" id="IPR002758">
    <property type="entry name" value="Cation_antiport_E"/>
</dbReference>
<feature type="transmembrane region" description="Helical" evidence="7">
    <location>
        <begin position="57"/>
        <end position="77"/>
    </location>
</feature>
<sequence>MMFALWIILSGKFDVFHLSLGVISSAIVAFFSADLLFGNQGIKVINLPASWIRFIRYVPWLLYQIFTANLYVLYLTFHPRMMELIDPRIIKFRSRLKGDLSRVTFANSITLTPGTITVYVTLDGVFSVHAIDKKSREGLPGEMEKRIARAFGEE</sequence>
<comment type="similarity">
    <text evidence="2">Belongs to the CPA3 antiporters (TC 2.A.63) subunit E family.</text>
</comment>
<keyword evidence="3" id="KW-1003">Cell membrane</keyword>
<dbReference type="PANTHER" id="PTHR34584:SF1">
    <property type="entry name" value="NA(+)_H(+) ANTIPORTER SUBUNIT E1"/>
    <property type="match status" value="1"/>
</dbReference>
<dbReference type="Proteomes" id="UP000650524">
    <property type="component" value="Unassembled WGS sequence"/>
</dbReference>
<evidence type="ECO:0000313" key="8">
    <source>
        <dbReference type="EMBL" id="MBC8177460.1"/>
    </source>
</evidence>
<dbReference type="GO" id="GO:0008324">
    <property type="term" value="F:monoatomic cation transmembrane transporter activity"/>
    <property type="evidence" value="ECO:0007669"/>
    <property type="project" value="InterPro"/>
</dbReference>
<evidence type="ECO:0000313" key="9">
    <source>
        <dbReference type="Proteomes" id="UP000650524"/>
    </source>
</evidence>
<dbReference type="Pfam" id="PF01899">
    <property type="entry name" value="MNHE"/>
    <property type="match status" value="1"/>
</dbReference>
<name>A0A8J6MZW5_9DELT</name>
<organism evidence="8 9">
    <name type="scientific">Candidatus Desulfacyla euxinica</name>
    <dbReference type="NCBI Taxonomy" id="2841693"/>
    <lineage>
        <taxon>Bacteria</taxon>
        <taxon>Deltaproteobacteria</taxon>
        <taxon>Candidatus Desulfacyla</taxon>
    </lineage>
</organism>
<accession>A0A8J6MZW5</accession>
<reference evidence="8 9" key="1">
    <citation type="submission" date="2020-08" db="EMBL/GenBank/DDBJ databases">
        <title>Bridging the membrane lipid divide: bacteria of the FCB group superphylum have the potential to synthesize archaeal ether lipids.</title>
        <authorList>
            <person name="Villanueva L."/>
            <person name="Von Meijenfeldt F.A.B."/>
            <person name="Westbye A.B."/>
            <person name="Yadav S."/>
            <person name="Hopmans E.C."/>
            <person name="Dutilh B.E."/>
            <person name="Sinninghe Damste J.S."/>
        </authorList>
    </citation>
    <scope>NUCLEOTIDE SEQUENCE [LARGE SCALE GENOMIC DNA]</scope>
    <source>
        <strain evidence="8">NIOZ-UU27</strain>
    </source>
</reference>